<dbReference type="RefSeq" id="WP_242941037.1">
    <property type="nucleotide sequence ID" value="NZ_FOJI01000010.1"/>
</dbReference>
<dbReference type="EMBL" id="FOJI01000010">
    <property type="protein sequence ID" value="SEW33403.1"/>
    <property type="molecule type" value="Genomic_DNA"/>
</dbReference>
<accession>A0A1I0R0Q1</accession>
<dbReference type="Pfam" id="PF13310">
    <property type="entry name" value="Virulence_RhuM"/>
    <property type="match status" value="1"/>
</dbReference>
<keyword evidence="2" id="KW-1185">Reference proteome</keyword>
<dbReference type="AlphaFoldDB" id="A0A1I0R0Q1"/>
<dbReference type="Proteomes" id="UP000199701">
    <property type="component" value="Unassembled WGS sequence"/>
</dbReference>
<organism evidence="1 2">
    <name type="scientific">[Clostridium] fimetarium</name>
    <dbReference type="NCBI Taxonomy" id="99656"/>
    <lineage>
        <taxon>Bacteria</taxon>
        <taxon>Bacillati</taxon>
        <taxon>Bacillota</taxon>
        <taxon>Clostridia</taxon>
        <taxon>Lachnospirales</taxon>
        <taxon>Lachnospiraceae</taxon>
    </lineage>
</organism>
<evidence type="ECO:0000313" key="2">
    <source>
        <dbReference type="Proteomes" id="UP000199701"/>
    </source>
</evidence>
<dbReference type="PANTHER" id="PTHR35810">
    <property type="entry name" value="CYTOPLASMIC PROTEIN-RELATED"/>
    <property type="match status" value="1"/>
</dbReference>
<sequence>MVVSKIEVTTQHGAVANKTQTKEAQFYNLVAIISIGYCVNSKRATNFRIGDTGVLKEYMSKGFAIVQVKE</sequence>
<proteinExistence type="predicted"/>
<gene>
    <name evidence="1" type="ORF">SAMN05421659_110107</name>
</gene>
<reference evidence="1 2" key="1">
    <citation type="submission" date="2016-10" db="EMBL/GenBank/DDBJ databases">
        <authorList>
            <person name="de Groot N.N."/>
        </authorList>
    </citation>
    <scope>NUCLEOTIDE SEQUENCE [LARGE SCALE GENOMIC DNA]</scope>
    <source>
        <strain evidence="1 2">DSM 9179</strain>
    </source>
</reference>
<protein>
    <submittedName>
        <fullName evidence="1">Virulence protein RhuM family protein</fullName>
    </submittedName>
</protein>
<evidence type="ECO:0000313" key="1">
    <source>
        <dbReference type="EMBL" id="SEW33403.1"/>
    </source>
</evidence>
<dbReference type="STRING" id="99656.SAMN05421659_110107"/>
<dbReference type="PANTHER" id="PTHR35810:SF1">
    <property type="entry name" value="CYTOPLASMIC PROTEIN"/>
    <property type="match status" value="1"/>
</dbReference>
<dbReference type="InterPro" id="IPR011204">
    <property type="entry name" value="Virulence_RhuM-like"/>
</dbReference>
<name>A0A1I0R0Q1_9FIRM</name>